<reference evidence="1 2" key="1">
    <citation type="submission" date="2017-02" db="EMBL/GenBank/DDBJ databases">
        <title>Paraburkholderia sophoroidis sp. nov. and Paraburkholderia steynii sp. nov. rhizobial symbionts of the fynbos legume Hypocalyptus sophoroides.</title>
        <authorList>
            <person name="Steenkamp E.T."/>
            <person name="Beukes C.W."/>
            <person name="Van Zyl E."/>
            <person name="Avontuur J."/>
            <person name="Chan W.Y."/>
            <person name="Hassen A."/>
            <person name="Palmer M."/>
            <person name="Mthombeni L."/>
            <person name="Phalane F."/>
            <person name="Sereme K."/>
            <person name="Venter S.N."/>
        </authorList>
    </citation>
    <scope>NUCLEOTIDE SEQUENCE [LARGE SCALE GENOMIC DNA]</scope>
    <source>
        <strain evidence="1 2">HC1.1ba</strain>
    </source>
</reference>
<dbReference type="PANTHER" id="PTHR30292:SF0">
    <property type="entry name" value="5-OXOPROLINASE SUBUNIT A"/>
    <property type="match status" value="1"/>
</dbReference>
<dbReference type="SUPFAM" id="SSF88713">
    <property type="entry name" value="Glycoside hydrolase/deacetylase"/>
    <property type="match status" value="1"/>
</dbReference>
<protein>
    <recommendedName>
        <fullName evidence="3">5-oxoprolinase (ATP-hydrolyzing) subunit A</fullName>
    </recommendedName>
</protein>
<gene>
    <name evidence="1" type="ORF">BZM27_04575</name>
</gene>
<proteinExistence type="predicted"/>
<dbReference type="Gene3D" id="3.20.20.370">
    <property type="entry name" value="Glycoside hydrolase/deacetylase"/>
    <property type="match status" value="1"/>
</dbReference>
<dbReference type="NCBIfam" id="NF003816">
    <property type="entry name" value="PRK05406.1-5"/>
    <property type="match status" value="1"/>
</dbReference>
<accession>A0A4V2NHP3</accession>
<dbReference type="GO" id="GO:0005975">
    <property type="term" value="P:carbohydrate metabolic process"/>
    <property type="evidence" value="ECO:0007669"/>
    <property type="project" value="InterPro"/>
</dbReference>
<dbReference type="Pfam" id="PF03746">
    <property type="entry name" value="LamB_YcsF"/>
    <property type="match status" value="1"/>
</dbReference>
<evidence type="ECO:0000313" key="2">
    <source>
        <dbReference type="Proteomes" id="UP000294200"/>
    </source>
</evidence>
<dbReference type="AlphaFoldDB" id="A0A4V2NHP3"/>
<evidence type="ECO:0000313" key="1">
    <source>
        <dbReference type="EMBL" id="TCG09598.1"/>
    </source>
</evidence>
<name>A0A4V2NHP3_9BURK</name>
<dbReference type="NCBIfam" id="NF003814">
    <property type="entry name" value="PRK05406.1-3"/>
    <property type="match status" value="1"/>
</dbReference>
<organism evidence="1 2">
    <name type="scientific">Paraburkholderia steynii</name>
    <dbReference type="NCBI Taxonomy" id="1245441"/>
    <lineage>
        <taxon>Bacteria</taxon>
        <taxon>Pseudomonadati</taxon>
        <taxon>Pseudomonadota</taxon>
        <taxon>Betaproteobacteria</taxon>
        <taxon>Burkholderiales</taxon>
        <taxon>Burkholderiaceae</taxon>
        <taxon>Paraburkholderia</taxon>
    </lineage>
</organism>
<evidence type="ECO:0008006" key="3">
    <source>
        <dbReference type="Google" id="ProtNLM"/>
    </source>
</evidence>
<dbReference type="Proteomes" id="UP000294200">
    <property type="component" value="Unassembled WGS sequence"/>
</dbReference>
<comment type="caution">
    <text evidence="1">The sequence shown here is derived from an EMBL/GenBank/DDBJ whole genome shotgun (WGS) entry which is preliminary data.</text>
</comment>
<dbReference type="NCBIfam" id="NF003815">
    <property type="entry name" value="PRK05406.1-4"/>
    <property type="match status" value="1"/>
</dbReference>
<sequence length="262" mass="28212">MQEADVSEKTIDLNVDLGEGFEHDTELIEYASSVNIACGWHAGDPVTMRRATTEAIRKRLAIGAHPSFPDRENFGHAPMRLPADEVYAGVQYQVGALAAVVAGLSGRLKHVKPHGALYNMAETDEELAFAIVSAIRDYDSDLAIYGLAGGQLVRVAREAGLLAIDEAFADRGYTADGKLVPRSQEGAFLESEEASKAQVIDIVDRHRVRSVDGQSVPLQARSICLHGDGAHAVDFARMLRTYLANAGVTVVAPVPQIVAQHE</sequence>
<dbReference type="InterPro" id="IPR011330">
    <property type="entry name" value="Glyco_hydro/deAcase_b/a-brl"/>
</dbReference>
<dbReference type="PANTHER" id="PTHR30292">
    <property type="entry name" value="UNCHARACTERIZED PROTEIN YBGL-RELATED"/>
    <property type="match status" value="1"/>
</dbReference>
<dbReference type="EMBL" id="MWML01000009">
    <property type="protein sequence ID" value="TCG09598.1"/>
    <property type="molecule type" value="Genomic_DNA"/>
</dbReference>
<keyword evidence="2" id="KW-1185">Reference proteome</keyword>
<dbReference type="InterPro" id="IPR005501">
    <property type="entry name" value="LamB/YcsF/PxpA-like"/>
</dbReference>